<dbReference type="Pfam" id="PF05699">
    <property type="entry name" value="Dimer_Tnp_hAT"/>
    <property type="match status" value="1"/>
</dbReference>
<accession>A0AAV0WQD0</accession>
<feature type="domain" description="HAT C-terminal dimerisation" evidence="6">
    <location>
        <begin position="391"/>
        <end position="457"/>
    </location>
</feature>
<comment type="caution">
    <text evidence="7">The sequence shown here is derived from an EMBL/GenBank/DDBJ whole genome shotgun (WGS) entry which is preliminary data.</text>
</comment>
<dbReference type="PANTHER" id="PTHR46481:SF10">
    <property type="entry name" value="ZINC FINGER BED DOMAIN-CONTAINING PROTEIN 39"/>
    <property type="match status" value="1"/>
</dbReference>
<comment type="subcellular location">
    <subcellularLocation>
        <location evidence="1">Nucleus</location>
    </subcellularLocation>
</comment>
<dbReference type="EMBL" id="CARXXK010000002">
    <property type="protein sequence ID" value="CAI6358145.1"/>
    <property type="molecule type" value="Genomic_DNA"/>
</dbReference>
<evidence type="ECO:0000256" key="5">
    <source>
        <dbReference type="ARBA" id="ARBA00023242"/>
    </source>
</evidence>
<proteinExistence type="predicted"/>
<gene>
    <name evidence="7" type="ORF">MEUPH1_LOCUS13694</name>
</gene>
<dbReference type="GO" id="GO:0008270">
    <property type="term" value="F:zinc ion binding"/>
    <property type="evidence" value="ECO:0007669"/>
    <property type="project" value="UniProtKB-KW"/>
</dbReference>
<reference evidence="7 8" key="1">
    <citation type="submission" date="2023-01" db="EMBL/GenBank/DDBJ databases">
        <authorList>
            <person name="Whitehead M."/>
        </authorList>
    </citation>
    <scope>NUCLEOTIDE SEQUENCE [LARGE SCALE GENOMIC DNA]</scope>
</reference>
<keyword evidence="3" id="KW-0863">Zinc-finger</keyword>
<dbReference type="SUPFAM" id="SSF53098">
    <property type="entry name" value="Ribonuclease H-like"/>
    <property type="match status" value="1"/>
</dbReference>
<dbReference type="InterPro" id="IPR012337">
    <property type="entry name" value="RNaseH-like_sf"/>
</dbReference>
<dbReference type="PANTHER" id="PTHR46481">
    <property type="entry name" value="ZINC FINGER BED DOMAIN-CONTAINING PROTEIN 4"/>
    <property type="match status" value="1"/>
</dbReference>
<evidence type="ECO:0000313" key="7">
    <source>
        <dbReference type="EMBL" id="CAI6358145.1"/>
    </source>
</evidence>
<dbReference type="InterPro" id="IPR052035">
    <property type="entry name" value="ZnF_BED_domain_contain"/>
</dbReference>
<evidence type="ECO:0000256" key="3">
    <source>
        <dbReference type="ARBA" id="ARBA00022771"/>
    </source>
</evidence>
<evidence type="ECO:0000256" key="4">
    <source>
        <dbReference type="ARBA" id="ARBA00022833"/>
    </source>
</evidence>
<keyword evidence="5" id="KW-0539">Nucleus</keyword>
<dbReference type="Proteomes" id="UP001160148">
    <property type="component" value="Unassembled WGS sequence"/>
</dbReference>
<keyword evidence="2" id="KW-0479">Metal-binding</keyword>
<keyword evidence="8" id="KW-1185">Reference proteome</keyword>
<evidence type="ECO:0000259" key="6">
    <source>
        <dbReference type="Pfam" id="PF05699"/>
    </source>
</evidence>
<dbReference type="GO" id="GO:0005634">
    <property type="term" value="C:nucleus"/>
    <property type="evidence" value="ECO:0007669"/>
    <property type="project" value="UniProtKB-SubCell"/>
</dbReference>
<evidence type="ECO:0000313" key="8">
    <source>
        <dbReference type="Proteomes" id="UP001160148"/>
    </source>
</evidence>
<dbReference type="GO" id="GO:0046983">
    <property type="term" value="F:protein dimerization activity"/>
    <property type="evidence" value="ECO:0007669"/>
    <property type="project" value="InterPro"/>
</dbReference>
<organism evidence="7 8">
    <name type="scientific">Macrosiphum euphorbiae</name>
    <name type="common">potato aphid</name>
    <dbReference type="NCBI Taxonomy" id="13131"/>
    <lineage>
        <taxon>Eukaryota</taxon>
        <taxon>Metazoa</taxon>
        <taxon>Ecdysozoa</taxon>
        <taxon>Arthropoda</taxon>
        <taxon>Hexapoda</taxon>
        <taxon>Insecta</taxon>
        <taxon>Pterygota</taxon>
        <taxon>Neoptera</taxon>
        <taxon>Paraneoptera</taxon>
        <taxon>Hemiptera</taxon>
        <taxon>Sternorrhyncha</taxon>
        <taxon>Aphidomorpha</taxon>
        <taxon>Aphidoidea</taxon>
        <taxon>Aphididae</taxon>
        <taxon>Macrosiphini</taxon>
        <taxon>Macrosiphum</taxon>
    </lineage>
</organism>
<dbReference type="SUPFAM" id="SSF140996">
    <property type="entry name" value="Hermes dimerisation domain"/>
    <property type="match status" value="1"/>
</dbReference>
<sequence length="459" mass="52290">MGRKITNPVLRMYFVYNVSTNTSTCTILDCPHPVRSGCHAGNLENHVKAFHQNEYKELLKEKSKVSSSCHNEYEPSSSIVKKQKYGPLDKMICVTKTTLTNVKLNKKNIIEACVQLVTTNGRPFTLLNDTGFRMIMDPIMNSIGGVLRTQSYAALLKKENMNLCILDIVTRWNSTYLMLLRLIELKPFCTDHQLINTDLFLNTRDWDRIDNLVKSLQPAFLCTKLLQKKDLTLGDFYGIWIQTQNKLNLINTSISKSVLHFMKIRQDKLLENDVFIATIYLDPRYLCLLNAATKKKAVSHLLTTWSLKESLSLTAIAIENSNKELVEPAALDDDSNSLEKETSVITDDFEEFIRTTSQPISTANSINLNNSINDIKKKIEDFANTDRVHYKENVVQYWLAKKNEMPQLFELAEIVMAVPATQVSVERSFSGLKFILSDLRSSLSSQMLENILIIRGNSL</sequence>
<keyword evidence="4" id="KW-0862">Zinc</keyword>
<evidence type="ECO:0000256" key="2">
    <source>
        <dbReference type="ARBA" id="ARBA00022723"/>
    </source>
</evidence>
<protein>
    <recommendedName>
        <fullName evidence="6">HAT C-terminal dimerisation domain-containing protein</fullName>
    </recommendedName>
</protein>
<dbReference type="AlphaFoldDB" id="A0AAV0WQD0"/>
<dbReference type="InterPro" id="IPR008906">
    <property type="entry name" value="HATC_C_dom"/>
</dbReference>
<evidence type="ECO:0000256" key="1">
    <source>
        <dbReference type="ARBA" id="ARBA00004123"/>
    </source>
</evidence>
<name>A0AAV0WQD0_9HEMI</name>